<organism evidence="2 3">
    <name type="scientific">Piscinibacter terrae</name>
    <dbReference type="NCBI Taxonomy" id="2496871"/>
    <lineage>
        <taxon>Bacteria</taxon>
        <taxon>Pseudomonadati</taxon>
        <taxon>Pseudomonadota</taxon>
        <taxon>Betaproteobacteria</taxon>
        <taxon>Burkholderiales</taxon>
        <taxon>Sphaerotilaceae</taxon>
        <taxon>Piscinibacter</taxon>
    </lineage>
</organism>
<proteinExistence type="predicted"/>
<keyword evidence="3" id="KW-1185">Reference proteome</keyword>
<evidence type="ECO:0000256" key="1">
    <source>
        <dbReference type="SAM" id="Coils"/>
    </source>
</evidence>
<accession>A0A3N7HJW2</accession>
<evidence type="ECO:0000313" key="3">
    <source>
        <dbReference type="Proteomes" id="UP000267464"/>
    </source>
</evidence>
<gene>
    <name evidence="2" type="ORF">DZC73_22125</name>
</gene>
<dbReference type="EMBL" id="QUSW01000007">
    <property type="protein sequence ID" value="RQP22358.1"/>
    <property type="molecule type" value="Genomic_DNA"/>
</dbReference>
<sequence length="232" mass="26127">MRGFMYLLFYSTETWPMPVSSFFAWEKKMKTTFNDGIGSRGLHHINLLAARTGDGKQVIFKFEGQALPGVVQIIKSTYQKNGKWSKTEWEIETPDGVLPFTRSQSWGTGNWLDAQTWVAAIEEFTGSLDLEPNAVERFIRATWQKTTERLDKAELEYAQPAEPILQELLRAQEELAAAQRELAAVAVEVSALEKAEASRIEAQEVRDRASKARDALSGKKKMSLDELKALVA</sequence>
<dbReference type="AlphaFoldDB" id="A0A3N7HJW2"/>
<evidence type="ECO:0000313" key="2">
    <source>
        <dbReference type="EMBL" id="RQP22358.1"/>
    </source>
</evidence>
<name>A0A3N7HJW2_9BURK</name>
<reference evidence="2 3" key="2">
    <citation type="submission" date="2018-12" db="EMBL/GenBank/DDBJ databases">
        <title>Rhizobacter gummiphilus sp. nov., a rubber-degrading bacterium isolated from the soil of a botanical garden in Japan.</title>
        <authorList>
            <person name="Shunsuke S.S."/>
        </authorList>
    </citation>
    <scope>NUCLEOTIDE SEQUENCE [LARGE SCALE GENOMIC DNA]</scope>
    <source>
        <strain evidence="2 3">S-16</strain>
    </source>
</reference>
<reference evidence="2 3" key="1">
    <citation type="submission" date="2018-08" db="EMBL/GenBank/DDBJ databases">
        <authorList>
            <person name="Khan S.A."/>
            <person name="Jeon C.O."/>
            <person name="Chun B.H."/>
            <person name="Jeong S.E."/>
        </authorList>
    </citation>
    <scope>NUCLEOTIDE SEQUENCE [LARGE SCALE GENOMIC DNA]</scope>
    <source>
        <strain evidence="2 3">S-16</strain>
    </source>
</reference>
<protein>
    <submittedName>
        <fullName evidence="2">Uncharacterized protein</fullName>
    </submittedName>
</protein>
<keyword evidence="1" id="KW-0175">Coiled coil</keyword>
<comment type="caution">
    <text evidence="2">The sequence shown here is derived from an EMBL/GenBank/DDBJ whole genome shotgun (WGS) entry which is preliminary data.</text>
</comment>
<dbReference type="Proteomes" id="UP000267464">
    <property type="component" value="Unassembled WGS sequence"/>
</dbReference>
<feature type="coiled-coil region" evidence="1">
    <location>
        <begin position="161"/>
        <end position="212"/>
    </location>
</feature>